<sequence>MFNTNKKNAKLYFDIIQQLYYGGILSCADLSNLIDKSIPLVTKSLNHLIETGFVVEKGYAASSGGRRPLMYAVKHDRLFIVTVAMDQLLTRIGIIDLANHYVSPVEFVSLKLKDNPNALEKLTEIIDTHIKKSGIDREKIIGVGIGMPGFVNTQEGINYTYLTNKEKSITKHIGKAIGLPVFIDNDSSLIALSELKFGLAKDIKNVMVINLSWGIGLGMIINGQLFRGENGFAGEFSHIPISENGVLCSCGKQGCLEVEASLLAVTEKAIEGLKNGRKSNFKYQEEESKLAVADALIEVANQGDQYAIELISEAAYKIGKGLSILIHITNPKAIVISGRGVKAGNLLLPPIQQALNQHCIPRLSRDTDIYISDIGFDAELIGSAILVMEQYVPKGLKSF</sequence>
<protein>
    <submittedName>
        <fullName evidence="2">ROK family protein</fullName>
    </submittedName>
</protein>
<dbReference type="PROSITE" id="PS51257">
    <property type="entry name" value="PROKAR_LIPOPROTEIN"/>
    <property type="match status" value="1"/>
</dbReference>
<dbReference type="EMBL" id="WKJI01000001">
    <property type="protein sequence ID" value="MRX46566.1"/>
    <property type="molecule type" value="Genomic_DNA"/>
</dbReference>
<keyword evidence="3" id="KW-1185">Reference proteome</keyword>
<name>A0A7K0FKR3_9SPHI</name>
<evidence type="ECO:0000313" key="3">
    <source>
        <dbReference type="Proteomes" id="UP000462931"/>
    </source>
</evidence>
<dbReference type="PANTHER" id="PTHR18964">
    <property type="entry name" value="ROK (REPRESSOR, ORF, KINASE) FAMILY"/>
    <property type="match status" value="1"/>
</dbReference>
<dbReference type="RefSeq" id="WP_154286646.1">
    <property type="nucleotide sequence ID" value="NZ_WKJI01000001.1"/>
</dbReference>
<dbReference type="Pfam" id="PF00480">
    <property type="entry name" value="ROK"/>
    <property type="match status" value="1"/>
</dbReference>
<gene>
    <name evidence="2" type="ORF">GJJ64_05130</name>
</gene>
<dbReference type="InterPro" id="IPR000600">
    <property type="entry name" value="ROK"/>
</dbReference>
<dbReference type="Gene3D" id="1.10.10.10">
    <property type="entry name" value="Winged helix-like DNA-binding domain superfamily/Winged helix DNA-binding domain"/>
    <property type="match status" value="1"/>
</dbReference>
<dbReference type="Gene3D" id="3.30.420.40">
    <property type="match status" value="2"/>
</dbReference>
<dbReference type="SUPFAM" id="SSF46785">
    <property type="entry name" value="Winged helix' DNA-binding domain"/>
    <property type="match status" value="1"/>
</dbReference>
<dbReference type="PANTHER" id="PTHR18964:SF149">
    <property type="entry name" value="BIFUNCTIONAL UDP-N-ACETYLGLUCOSAMINE 2-EPIMERASE_N-ACETYLMANNOSAMINE KINASE"/>
    <property type="match status" value="1"/>
</dbReference>
<evidence type="ECO:0000313" key="2">
    <source>
        <dbReference type="EMBL" id="MRX46566.1"/>
    </source>
</evidence>
<evidence type="ECO:0000256" key="1">
    <source>
        <dbReference type="ARBA" id="ARBA00006479"/>
    </source>
</evidence>
<reference evidence="2 3" key="1">
    <citation type="submission" date="2019-11" db="EMBL/GenBank/DDBJ databases">
        <authorList>
            <person name="Cheng Q."/>
            <person name="Yang Z."/>
        </authorList>
    </citation>
    <scope>NUCLEOTIDE SEQUENCE [LARGE SCALE GENOMIC DNA]</scope>
    <source>
        <strain evidence="2 3">HX-22-1</strain>
    </source>
</reference>
<dbReference type="InterPro" id="IPR043129">
    <property type="entry name" value="ATPase_NBD"/>
</dbReference>
<comment type="caution">
    <text evidence="2">The sequence shown here is derived from an EMBL/GenBank/DDBJ whole genome shotgun (WGS) entry which is preliminary data.</text>
</comment>
<dbReference type="Proteomes" id="UP000462931">
    <property type="component" value="Unassembled WGS sequence"/>
</dbReference>
<dbReference type="SUPFAM" id="SSF53067">
    <property type="entry name" value="Actin-like ATPase domain"/>
    <property type="match status" value="1"/>
</dbReference>
<organism evidence="2 3">
    <name type="scientific">Pedobacter puniceum</name>
    <dbReference type="NCBI Taxonomy" id="2666136"/>
    <lineage>
        <taxon>Bacteria</taxon>
        <taxon>Pseudomonadati</taxon>
        <taxon>Bacteroidota</taxon>
        <taxon>Sphingobacteriia</taxon>
        <taxon>Sphingobacteriales</taxon>
        <taxon>Sphingobacteriaceae</taxon>
        <taxon>Pedobacter</taxon>
    </lineage>
</organism>
<proteinExistence type="inferred from homology"/>
<comment type="similarity">
    <text evidence="1">Belongs to the ROK (NagC/XylR) family.</text>
</comment>
<dbReference type="InterPro" id="IPR036388">
    <property type="entry name" value="WH-like_DNA-bd_sf"/>
</dbReference>
<accession>A0A7K0FKR3</accession>
<dbReference type="AlphaFoldDB" id="A0A7K0FKR3"/>
<dbReference type="InterPro" id="IPR036390">
    <property type="entry name" value="WH_DNA-bd_sf"/>
</dbReference>